<organism evidence="1 2">
    <name type="scientific">Trifolium medium</name>
    <dbReference type="NCBI Taxonomy" id="97028"/>
    <lineage>
        <taxon>Eukaryota</taxon>
        <taxon>Viridiplantae</taxon>
        <taxon>Streptophyta</taxon>
        <taxon>Embryophyta</taxon>
        <taxon>Tracheophyta</taxon>
        <taxon>Spermatophyta</taxon>
        <taxon>Magnoliopsida</taxon>
        <taxon>eudicotyledons</taxon>
        <taxon>Gunneridae</taxon>
        <taxon>Pentapetalae</taxon>
        <taxon>rosids</taxon>
        <taxon>fabids</taxon>
        <taxon>Fabales</taxon>
        <taxon>Fabaceae</taxon>
        <taxon>Papilionoideae</taxon>
        <taxon>50 kb inversion clade</taxon>
        <taxon>NPAAA clade</taxon>
        <taxon>Hologalegina</taxon>
        <taxon>IRL clade</taxon>
        <taxon>Trifolieae</taxon>
        <taxon>Trifolium</taxon>
    </lineage>
</organism>
<name>A0A392VXR6_9FABA</name>
<evidence type="ECO:0000313" key="1">
    <source>
        <dbReference type="EMBL" id="MCI92996.1"/>
    </source>
</evidence>
<keyword evidence="2" id="KW-1185">Reference proteome</keyword>
<accession>A0A392VXR6</accession>
<proteinExistence type="predicted"/>
<protein>
    <submittedName>
        <fullName evidence="1">Uncharacterized protein</fullName>
    </submittedName>
</protein>
<dbReference type="EMBL" id="LXQA011317062">
    <property type="protein sequence ID" value="MCI92996.1"/>
    <property type="molecule type" value="Genomic_DNA"/>
</dbReference>
<feature type="non-terminal residue" evidence="1">
    <location>
        <position position="56"/>
    </location>
</feature>
<sequence>MLSDLQVNVPFADALEQMPLYAKFLKELLTKKRRPLDDDTVDMTEECSALIQRKLP</sequence>
<dbReference type="AlphaFoldDB" id="A0A392VXR6"/>
<evidence type="ECO:0000313" key="2">
    <source>
        <dbReference type="Proteomes" id="UP000265520"/>
    </source>
</evidence>
<reference evidence="1 2" key="1">
    <citation type="journal article" date="2018" name="Front. Plant Sci.">
        <title>Red Clover (Trifolium pratense) and Zigzag Clover (T. medium) - A Picture of Genomic Similarities and Differences.</title>
        <authorList>
            <person name="Dluhosova J."/>
            <person name="Istvanek J."/>
            <person name="Nedelnik J."/>
            <person name="Repkova J."/>
        </authorList>
    </citation>
    <scope>NUCLEOTIDE SEQUENCE [LARGE SCALE GENOMIC DNA]</scope>
    <source>
        <strain evidence="2">cv. 10/8</strain>
        <tissue evidence="1">Leaf</tissue>
    </source>
</reference>
<comment type="caution">
    <text evidence="1">The sequence shown here is derived from an EMBL/GenBank/DDBJ whole genome shotgun (WGS) entry which is preliminary data.</text>
</comment>
<dbReference type="Proteomes" id="UP000265520">
    <property type="component" value="Unassembled WGS sequence"/>
</dbReference>